<evidence type="ECO:0000313" key="2">
    <source>
        <dbReference type="Proteomes" id="UP000055019"/>
    </source>
</evidence>
<name>A0A158KWM6_9BURK</name>
<dbReference type="InterPro" id="IPR035093">
    <property type="entry name" value="RelE/ParE_toxin_dom_sf"/>
</dbReference>
<dbReference type="EMBL" id="FCOM02000055">
    <property type="protein sequence ID" value="SAL84801.1"/>
    <property type="molecule type" value="Genomic_DNA"/>
</dbReference>
<gene>
    <name evidence="1" type="ORF">AWB74_07062</name>
</gene>
<comment type="caution">
    <text evidence="1">The sequence shown here is derived from an EMBL/GenBank/DDBJ whole genome shotgun (WGS) entry which is preliminary data.</text>
</comment>
<sequence length="123" mass="13616">MIIVGVAASFSESLDAIEAFMFVQDEAWAARRSDHFEGEIVELITRLGQYPKMGRRADFHSVTSAASQAWLRQGEQLAAQAQSFQFRASVLSASLILYACSDTRVVLLSIRDERDAKYGPDAV</sequence>
<protein>
    <recommendedName>
        <fullName evidence="3">Plasmid stabilization system protein</fullName>
    </recommendedName>
</protein>
<keyword evidence="2" id="KW-1185">Reference proteome</keyword>
<dbReference type="AlphaFoldDB" id="A0A158KWM6"/>
<organism evidence="1 2">
    <name type="scientific">Caballeronia arvi</name>
    <dbReference type="NCBI Taxonomy" id="1777135"/>
    <lineage>
        <taxon>Bacteria</taxon>
        <taxon>Pseudomonadati</taxon>
        <taxon>Pseudomonadota</taxon>
        <taxon>Betaproteobacteria</taxon>
        <taxon>Burkholderiales</taxon>
        <taxon>Burkholderiaceae</taxon>
        <taxon>Caballeronia</taxon>
    </lineage>
</organism>
<evidence type="ECO:0000313" key="1">
    <source>
        <dbReference type="EMBL" id="SAL84801.1"/>
    </source>
</evidence>
<proteinExistence type="predicted"/>
<evidence type="ECO:0008006" key="3">
    <source>
        <dbReference type="Google" id="ProtNLM"/>
    </source>
</evidence>
<dbReference type="RefSeq" id="WP_061151258.1">
    <property type="nucleotide sequence ID" value="NZ_FCOM02000055.1"/>
</dbReference>
<dbReference type="Gene3D" id="3.30.2310.20">
    <property type="entry name" value="RelE-like"/>
    <property type="match status" value="1"/>
</dbReference>
<reference evidence="1" key="1">
    <citation type="submission" date="2016-01" db="EMBL/GenBank/DDBJ databases">
        <authorList>
            <person name="Peeters C."/>
        </authorList>
    </citation>
    <scope>NUCLEOTIDE SEQUENCE [LARGE SCALE GENOMIC DNA]</scope>
    <source>
        <strain evidence="1">LMG 29317</strain>
    </source>
</reference>
<dbReference type="Proteomes" id="UP000055019">
    <property type="component" value="Unassembled WGS sequence"/>
</dbReference>
<dbReference type="OrthoDB" id="5405593at2"/>
<accession>A0A158KWM6</accession>